<dbReference type="HAMAP" id="MF_01147">
    <property type="entry name" value="Lgt"/>
    <property type="match status" value="1"/>
</dbReference>
<dbReference type="Proteomes" id="UP001321804">
    <property type="component" value="Chromosome"/>
</dbReference>
<dbReference type="EMBL" id="AP026801">
    <property type="protein sequence ID" value="BDR55815.1"/>
    <property type="molecule type" value="Genomic_DNA"/>
</dbReference>
<dbReference type="EC" id="2.5.1.145" evidence="7"/>
<feature type="transmembrane region" description="Helical" evidence="7">
    <location>
        <begin position="93"/>
        <end position="110"/>
    </location>
</feature>
<accession>A0AAU9D821</accession>
<evidence type="ECO:0000256" key="5">
    <source>
        <dbReference type="ARBA" id="ARBA00022989"/>
    </source>
</evidence>
<dbReference type="GO" id="GO:0005886">
    <property type="term" value="C:plasma membrane"/>
    <property type="evidence" value="ECO:0007669"/>
    <property type="project" value="UniProtKB-SubCell"/>
</dbReference>
<dbReference type="PROSITE" id="PS01311">
    <property type="entry name" value="LGT"/>
    <property type="match status" value="1"/>
</dbReference>
<keyword evidence="3 7" id="KW-0808">Transferase</keyword>
<keyword evidence="4 7" id="KW-0812">Transmembrane</keyword>
<feature type="transmembrane region" description="Helical" evidence="7">
    <location>
        <begin position="20"/>
        <end position="38"/>
    </location>
</feature>
<proteinExistence type="inferred from homology"/>
<comment type="similarity">
    <text evidence="1 7">Belongs to the Lgt family.</text>
</comment>
<comment type="subcellular location">
    <subcellularLocation>
        <location evidence="7">Cell membrane</location>
        <topology evidence="7">Multi-pass membrane protein</topology>
    </subcellularLocation>
</comment>
<protein>
    <recommendedName>
        <fullName evidence="7">Phosphatidylglycerol--prolipoprotein diacylglyceryl transferase</fullName>
        <ecNumber evidence="7">2.5.1.145</ecNumber>
    </recommendedName>
</protein>
<dbReference type="NCBIfam" id="TIGR00544">
    <property type="entry name" value="lgt"/>
    <property type="match status" value="1"/>
</dbReference>
<comment type="function">
    <text evidence="7">Catalyzes the transfer of the diacylglyceryl group from phosphatidylglycerol to the sulfhydryl group of the N-terminal cysteine of a prolipoprotein, the first step in the formation of mature lipoproteins.</text>
</comment>
<dbReference type="GO" id="GO:0008961">
    <property type="term" value="F:phosphatidylglycerol-prolipoprotein diacylglyceryl transferase activity"/>
    <property type="evidence" value="ECO:0007669"/>
    <property type="project" value="UniProtKB-UniRule"/>
</dbReference>
<dbReference type="Pfam" id="PF01790">
    <property type="entry name" value="LGT"/>
    <property type="match status" value="1"/>
</dbReference>
<evidence type="ECO:0000256" key="3">
    <source>
        <dbReference type="ARBA" id="ARBA00022679"/>
    </source>
</evidence>
<dbReference type="PANTHER" id="PTHR30589">
    <property type="entry name" value="PROLIPOPROTEIN DIACYLGLYCERYL TRANSFERASE"/>
    <property type="match status" value="1"/>
</dbReference>
<organism evidence="8 9">
    <name type="scientific">Xylocopilactobacillus apis</name>
    <dbReference type="NCBI Taxonomy" id="2932183"/>
    <lineage>
        <taxon>Bacteria</taxon>
        <taxon>Bacillati</taxon>
        <taxon>Bacillota</taxon>
        <taxon>Bacilli</taxon>
        <taxon>Lactobacillales</taxon>
        <taxon>Lactobacillaceae</taxon>
        <taxon>Xylocopilactobacillus</taxon>
    </lineage>
</organism>
<dbReference type="GO" id="GO:0042158">
    <property type="term" value="P:lipoprotein biosynthetic process"/>
    <property type="evidence" value="ECO:0007669"/>
    <property type="project" value="UniProtKB-UniRule"/>
</dbReference>
<reference evidence="8 9" key="1">
    <citation type="journal article" date="2023" name="Microbiol. Spectr.">
        <title>Symbiosis of Carpenter Bees with Uncharacterized Lactic Acid Bacteria Showing NAD Auxotrophy.</title>
        <authorList>
            <person name="Kawasaki S."/>
            <person name="Ozawa K."/>
            <person name="Mori T."/>
            <person name="Yamamoto A."/>
            <person name="Ito M."/>
            <person name="Ohkuma M."/>
            <person name="Sakamoto M."/>
            <person name="Matsutani M."/>
        </authorList>
    </citation>
    <scope>NUCLEOTIDE SEQUENCE [LARGE SCALE GENOMIC DNA]</scope>
    <source>
        <strain evidence="8 9">KimC2</strain>
    </source>
</reference>
<comment type="pathway">
    <text evidence="7">Protein modification; lipoprotein biosynthesis (diacylglyceryl transfer).</text>
</comment>
<evidence type="ECO:0000256" key="1">
    <source>
        <dbReference type="ARBA" id="ARBA00007150"/>
    </source>
</evidence>
<dbReference type="KEGG" id="xak:KIMC2_03770"/>
<keyword evidence="9" id="KW-1185">Reference proteome</keyword>
<name>A0AAU9D821_9LACO</name>
<evidence type="ECO:0000256" key="6">
    <source>
        <dbReference type="ARBA" id="ARBA00023136"/>
    </source>
</evidence>
<gene>
    <name evidence="7 8" type="primary">lgt</name>
    <name evidence="8" type="ORF">KIMC2_03770</name>
</gene>
<dbReference type="PANTHER" id="PTHR30589:SF0">
    <property type="entry name" value="PHOSPHATIDYLGLYCEROL--PROLIPOPROTEIN DIACYLGLYCERYL TRANSFERASE"/>
    <property type="match status" value="1"/>
</dbReference>
<evidence type="ECO:0000256" key="4">
    <source>
        <dbReference type="ARBA" id="ARBA00022692"/>
    </source>
</evidence>
<sequence length="268" mass="30890">MLNLETLNPIFGNFFGLEIRWYGVIITSGIVIAFLMALREGRRVGLPDDTFYDILLLAVPLSIVGARIYYVAFDWKNYQHDLLAIFDIRQGGIAIYGGLITGLLVIYLYCRHKKLNMWQILDVVTPGVLLAQAMGRWGNFMNQEAHGEITTRAFLESLHLPNFIIDQMKINGVYYQPTFLYESLWSLIGVIIILALRHRKQLFKQGEIALTYVIWYSVGRFFIEGMRTDSLMFGTMRVSQVLALILVLGSGLLIIVRRKNRKLKWYIE</sequence>
<feature type="transmembrane region" description="Helical" evidence="7">
    <location>
        <begin position="50"/>
        <end position="73"/>
    </location>
</feature>
<feature type="binding site" evidence="7">
    <location>
        <position position="136"/>
    </location>
    <ligand>
        <name>a 1,2-diacyl-sn-glycero-3-phospho-(1'-sn-glycerol)</name>
        <dbReference type="ChEBI" id="CHEBI:64716"/>
    </ligand>
</feature>
<evidence type="ECO:0000313" key="9">
    <source>
        <dbReference type="Proteomes" id="UP001321804"/>
    </source>
</evidence>
<keyword evidence="2 7" id="KW-1003">Cell membrane</keyword>
<dbReference type="InterPro" id="IPR001640">
    <property type="entry name" value="Lgt"/>
</dbReference>
<comment type="catalytic activity">
    <reaction evidence="7">
        <text>L-cysteinyl-[prolipoprotein] + a 1,2-diacyl-sn-glycero-3-phospho-(1'-sn-glycerol) = an S-1,2-diacyl-sn-glyceryl-L-cysteinyl-[prolipoprotein] + sn-glycerol 1-phosphate + H(+)</text>
        <dbReference type="Rhea" id="RHEA:56712"/>
        <dbReference type="Rhea" id="RHEA-COMP:14679"/>
        <dbReference type="Rhea" id="RHEA-COMP:14680"/>
        <dbReference type="ChEBI" id="CHEBI:15378"/>
        <dbReference type="ChEBI" id="CHEBI:29950"/>
        <dbReference type="ChEBI" id="CHEBI:57685"/>
        <dbReference type="ChEBI" id="CHEBI:64716"/>
        <dbReference type="ChEBI" id="CHEBI:140658"/>
        <dbReference type="EC" id="2.5.1.145"/>
    </reaction>
</comment>
<feature type="transmembrane region" description="Helical" evidence="7">
    <location>
        <begin position="238"/>
        <end position="256"/>
    </location>
</feature>
<evidence type="ECO:0000313" key="8">
    <source>
        <dbReference type="EMBL" id="BDR55815.1"/>
    </source>
</evidence>
<keyword evidence="6 7" id="KW-0472">Membrane</keyword>
<evidence type="ECO:0000256" key="7">
    <source>
        <dbReference type="HAMAP-Rule" id="MF_01147"/>
    </source>
</evidence>
<feature type="transmembrane region" description="Helical" evidence="7">
    <location>
        <begin position="178"/>
        <end position="196"/>
    </location>
</feature>
<keyword evidence="5 7" id="KW-1133">Transmembrane helix</keyword>
<evidence type="ECO:0000256" key="2">
    <source>
        <dbReference type="ARBA" id="ARBA00022475"/>
    </source>
</evidence>
<dbReference type="AlphaFoldDB" id="A0AAU9D821"/>